<feature type="transmembrane region" description="Helical" evidence="1">
    <location>
        <begin position="6"/>
        <end position="30"/>
    </location>
</feature>
<proteinExistence type="predicted"/>
<name>A0A7S0QYR2_9CRYP</name>
<dbReference type="AlphaFoldDB" id="A0A7S0QYR2"/>
<dbReference type="PROSITE" id="PS51257">
    <property type="entry name" value="PROKAR_LIPOPROTEIN"/>
    <property type="match status" value="1"/>
</dbReference>
<evidence type="ECO:0000256" key="1">
    <source>
        <dbReference type="SAM" id="Phobius"/>
    </source>
</evidence>
<sequence length="411" mass="46049">MASKPVFQIVFIAVSVFTAYSCGVAIGALIQEGSFASNQVRLDILNMLDRNAHSQHNDWISEFGLLLDGCIVANTSIKTNKTWTVYQNAEFKEFSFSRINGYYFKITDNASNPADPFTWRVEASADNGSSWVIAGASVWRLDSSGTPEFFPQLWNDPRSGNRNTDSHDSIIFRGDMRPPISWILNTIGEYAVYATGFAAFSSAALTGRVGYVKGIWVSMLVIDALLYSASCAVILRTEKWLWREAIEIWMDIVAQLLLAFCTLVDEARCILVLLIYCGVNTVSNTVVEVILYERDVLDVLYGRLYTMSGIGFLFGVGVMLFRQRVLVRAQALVLADKRKYDMIWNQIMANSDTRAAILNLHNVATSLVCRDWPTKLHAIMIFCSFYSPFDLAMILAPNMQALSPRSFPSSR</sequence>
<feature type="transmembrane region" description="Helical" evidence="1">
    <location>
        <begin position="215"/>
        <end position="235"/>
    </location>
</feature>
<keyword evidence="1" id="KW-0472">Membrane</keyword>
<evidence type="ECO:0000313" key="2">
    <source>
        <dbReference type="EMBL" id="CAD8658003.1"/>
    </source>
</evidence>
<keyword evidence="1" id="KW-0812">Transmembrane</keyword>
<feature type="transmembrane region" description="Helical" evidence="1">
    <location>
        <begin position="299"/>
        <end position="321"/>
    </location>
</feature>
<organism evidence="2">
    <name type="scientific">Cryptomonas curvata</name>
    <dbReference type="NCBI Taxonomy" id="233186"/>
    <lineage>
        <taxon>Eukaryota</taxon>
        <taxon>Cryptophyceae</taxon>
        <taxon>Cryptomonadales</taxon>
        <taxon>Cryptomonadaceae</taxon>
        <taxon>Cryptomonas</taxon>
    </lineage>
</organism>
<protein>
    <submittedName>
        <fullName evidence="2">Uncharacterized protein</fullName>
    </submittedName>
</protein>
<gene>
    <name evidence="2" type="ORF">CCUR1050_LOCUS30512</name>
</gene>
<dbReference type="EMBL" id="HBEZ01055552">
    <property type="protein sequence ID" value="CAD8658003.1"/>
    <property type="molecule type" value="Transcribed_RNA"/>
</dbReference>
<accession>A0A7S0QYR2</accession>
<feature type="transmembrane region" description="Helical" evidence="1">
    <location>
        <begin position="182"/>
        <end position="203"/>
    </location>
</feature>
<keyword evidence="1" id="KW-1133">Transmembrane helix</keyword>
<reference evidence="2" key="1">
    <citation type="submission" date="2021-01" db="EMBL/GenBank/DDBJ databases">
        <authorList>
            <person name="Corre E."/>
            <person name="Pelletier E."/>
            <person name="Niang G."/>
            <person name="Scheremetjew M."/>
            <person name="Finn R."/>
            <person name="Kale V."/>
            <person name="Holt S."/>
            <person name="Cochrane G."/>
            <person name="Meng A."/>
            <person name="Brown T."/>
            <person name="Cohen L."/>
        </authorList>
    </citation>
    <scope>NUCLEOTIDE SEQUENCE</scope>
    <source>
        <strain evidence="2">CCAP979/52</strain>
    </source>
</reference>